<feature type="binding site" evidence="8">
    <location>
        <position position="242"/>
    </location>
    <ligand>
        <name>pyridoxal 5'-phosphate</name>
        <dbReference type="ChEBI" id="CHEBI:597326"/>
    </ligand>
</feature>
<evidence type="ECO:0000259" key="9">
    <source>
        <dbReference type="Pfam" id="PF00155"/>
    </source>
</evidence>
<dbReference type="GO" id="GO:0008710">
    <property type="term" value="F:8-amino-7-oxononanoate synthase activity"/>
    <property type="evidence" value="ECO:0007669"/>
    <property type="project" value="UniProtKB-EC"/>
</dbReference>
<feature type="modified residue" description="N6-(pyridoxal phosphate)lysine" evidence="8">
    <location>
        <position position="245"/>
    </location>
</feature>
<keyword evidence="5 8" id="KW-0093">Biotin biosynthesis</keyword>
<dbReference type="InterPro" id="IPR022834">
    <property type="entry name" value="AONS_Proteobacteria"/>
</dbReference>
<comment type="caution">
    <text evidence="10">The sequence shown here is derived from an EMBL/GenBank/DDBJ whole genome shotgun (WGS) entry which is preliminary data.</text>
</comment>
<dbReference type="RefSeq" id="WP_322464556.1">
    <property type="nucleotide sequence ID" value="NZ_JAXOJX010000004.1"/>
</dbReference>
<evidence type="ECO:0000313" key="11">
    <source>
        <dbReference type="Proteomes" id="UP001293718"/>
    </source>
</evidence>
<feature type="binding site" evidence="8">
    <location>
        <position position="366"/>
    </location>
    <ligand>
        <name>substrate</name>
    </ligand>
</feature>
<evidence type="ECO:0000313" key="10">
    <source>
        <dbReference type="EMBL" id="MDZ5455868.1"/>
    </source>
</evidence>
<dbReference type="HAMAP" id="MF_01693">
    <property type="entry name" value="BioF_aminotrans_2"/>
    <property type="match status" value="1"/>
</dbReference>
<evidence type="ECO:0000256" key="1">
    <source>
        <dbReference type="ARBA" id="ARBA00001933"/>
    </source>
</evidence>
<evidence type="ECO:0000256" key="2">
    <source>
        <dbReference type="ARBA" id="ARBA00004746"/>
    </source>
</evidence>
<feature type="binding site" evidence="8">
    <location>
        <position position="20"/>
    </location>
    <ligand>
        <name>substrate</name>
    </ligand>
</feature>
<dbReference type="PANTHER" id="PTHR13693">
    <property type="entry name" value="CLASS II AMINOTRANSFERASE/8-AMINO-7-OXONONANOATE SYNTHASE"/>
    <property type="match status" value="1"/>
</dbReference>
<dbReference type="SUPFAM" id="SSF53383">
    <property type="entry name" value="PLP-dependent transferases"/>
    <property type="match status" value="1"/>
</dbReference>
<evidence type="ECO:0000256" key="8">
    <source>
        <dbReference type="HAMAP-Rule" id="MF_01693"/>
    </source>
</evidence>
<dbReference type="InterPro" id="IPR004839">
    <property type="entry name" value="Aminotransferase_I/II_large"/>
</dbReference>
<reference evidence="10 11" key="1">
    <citation type="submission" date="2023-11" db="EMBL/GenBank/DDBJ databases">
        <title>Draft genome of Azohydromonas lata strain H1 (DSM1123), a polyhydroxyalkanoate producer.</title>
        <authorList>
            <person name="Traversa D."/>
            <person name="D'Addabbo P."/>
            <person name="Pazzani C."/>
            <person name="Manzari C."/>
            <person name="Chiara M."/>
            <person name="Scrascia M."/>
        </authorList>
    </citation>
    <scope>NUCLEOTIDE SEQUENCE [LARGE SCALE GENOMIC DNA]</scope>
    <source>
        <strain evidence="10 11">H1</strain>
    </source>
</reference>
<feature type="binding site" evidence="8">
    <location>
        <position position="186"/>
    </location>
    <ligand>
        <name>pyridoxal 5'-phosphate</name>
        <dbReference type="ChEBI" id="CHEBI:597326"/>
    </ligand>
</feature>
<dbReference type="Gene3D" id="3.40.640.10">
    <property type="entry name" value="Type I PLP-dependent aspartate aminotransferase-like (Major domain)"/>
    <property type="match status" value="1"/>
</dbReference>
<keyword evidence="10" id="KW-0012">Acyltransferase</keyword>
<evidence type="ECO:0000256" key="6">
    <source>
        <dbReference type="ARBA" id="ARBA00022898"/>
    </source>
</evidence>
<feature type="binding site" evidence="8">
    <location>
        <position position="214"/>
    </location>
    <ligand>
        <name>pyridoxal 5'-phosphate</name>
        <dbReference type="ChEBI" id="CHEBI:597326"/>
    </ligand>
</feature>
<dbReference type="Pfam" id="PF00155">
    <property type="entry name" value="Aminotran_1_2"/>
    <property type="match status" value="1"/>
</dbReference>
<comment type="similarity">
    <text evidence="8">Belongs to the class-II pyridoxal-phosphate-dependent aminotransferase family. BioF subfamily.</text>
</comment>
<dbReference type="InterPro" id="IPR015422">
    <property type="entry name" value="PyrdxlP-dep_Trfase_small"/>
</dbReference>
<dbReference type="EMBL" id="JAXOJX010000004">
    <property type="protein sequence ID" value="MDZ5455868.1"/>
    <property type="molecule type" value="Genomic_DNA"/>
</dbReference>
<gene>
    <name evidence="8 10" type="primary">bioF</name>
    <name evidence="10" type="ORF">SM757_04730</name>
</gene>
<keyword evidence="4 8" id="KW-0808">Transferase</keyword>
<evidence type="ECO:0000256" key="5">
    <source>
        <dbReference type="ARBA" id="ARBA00022756"/>
    </source>
</evidence>
<feature type="binding site" evidence="8">
    <location>
        <begin position="115"/>
        <end position="116"/>
    </location>
    <ligand>
        <name>pyridoxal 5'-phosphate</name>
        <dbReference type="ChEBI" id="CHEBI:597326"/>
    </ligand>
</feature>
<dbReference type="InterPro" id="IPR015424">
    <property type="entry name" value="PyrdxlP-dep_Trfase"/>
</dbReference>
<evidence type="ECO:0000256" key="3">
    <source>
        <dbReference type="ARBA" id="ARBA00011738"/>
    </source>
</evidence>
<keyword evidence="6 8" id="KW-0663">Pyridoxal phosphate</keyword>
<comment type="function">
    <text evidence="8">Catalyzes the decarboxylative condensation of pimeloyl-[acyl-carrier protein] and L-alanine to produce 8-amino-7-oxononanoate (AON), [acyl-carrier protein], and carbon dioxide.</text>
</comment>
<protein>
    <recommendedName>
        <fullName evidence="8">8-amino-7-oxononanoate synthase</fullName>
        <shortName evidence="8">AONS</shortName>
        <ecNumber evidence="8">2.3.1.47</ecNumber>
    </recommendedName>
    <alternativeName>
        <fullName evidence="8">7-keto-8-amino-pelargonic acid synthase</fullName>
        <shortName evidence="8">7-KAP synthase</shortName>
        <shortName evidence="8">KAPA synthase</shortName>
    </alternativeName>
    <alternativeName>
        <fullName evidence="8">8-amino-7-ketopelargonate synthase</fullName>
    </alternativeName>
</protein>
<sequence>MLIEHIDRQLLELDAAALRRRLRVAESPCAPVQSFESEQGSEPLLAFCSNDYLGLAHHPALIDAMAEGAQHWGTGSGASHLVSGHMRPHVQVEELVARWFEPHIPHARAVLMCSGYMANLALTTALGDGDATLFCDKLNHASLIDGARLAQAQVQRYAHGRLDVLERQLQSCTTPVKLIVTDAVFSMDGDVADLPTLLALAEQYDAWIVLDDAHGLGVLGDQGHGTLEHFRLRSKRFIVMGTLGKAAGVSGAFVAAHPTIIEWLVQRARPYIYTTAMPPALAHTVLASLQLIESEEGRTRRAQLQGLVEQLRMGLKALAGIQSSWLLSESFTAIQPLIVGDNDIALKLSAALRHRGLYVPAMRPPTVPVGTARLRITLSAAHTSVQVQSLLDALAQAMGELQ</sequence>
<dbReference type="InterPro" id="IPR015421">
    <property type="entry name" value="PyrdxlP-dep_Trfase_major"/>
</dbReference>
<organism evidence="10 11">
    <name type="scientific">Azohydromonas lata</name>
    <dbReference type="NCBI Taxonomy" id="45677"/>
    <lineage>
        <taxon>Bacteria</taxon>
        <taxon>Pseudomonadati</taxon>
        <taxon>Pseudomonadota</taxon>
        <taxon>Betaproteobacteria</taxon>
        <taxon>Burkholderiales</taxon>
        <taxon>Sphaerotilaceae</taxon>
        <taxon>Azohydromonas</taxon>
    </lineage>
</organism>
<dbReference type="NCBIfam" id="TIGR00858">
    <property type="entry name" value="bioF"/>
    <property type="match status" value="1"/>
</dbReference>
<proteinExistence type="inferred from homology"/>
<dbReference type="Gene3D" id="3.90.1150.10">
    <property type="entry name" value="Aspartate Aminotransferase, domain 1"/>
    <property type="match status" value="1"/>
</dbReference>
<dbReference type="Proteomes" id="UP001293718">
    <property type="component" value="Unassembled WGS sequence"/>
</dbReference>
<dbReference type="InterPro" id="IPR004723">
    <property type="entry name" value="AONS_Archaea/Proteobacteria"/>
</dbReference>
<dbReference type="CDD" id="cd06454">
    <property type="entry name" value="KBL_like"/>
    <property type="match status" value="1"/>
</dbReference>
<keyword evidence="11" id="KW-1185">Reference proteome</keyword>
<dbReference type="PANTHER" id="PTHR13693:SF100">
    <property type="entry name" value="8-AMINO-7-OXONONANOATE SYNTHASE"/>
    <property type="match status" value="1"/>
</dbReference>
<comment type="cofactor">
    <cofactor evidence="1 8">
        <name>pyridoxal 5'-phosphate</name>
        <dbReference type="ChEBI" id="CHEBI:597326"/>
    </cofactor>
</comment>
<comment type="catalytic activity">
    <reaction evidence="7 8">
        <text>6-carboxyhexanoyl-[ACP] + L-alanine + H(+) = (8S)-8-amino-7-oxononanoate + holo-[ACP] + CO2</text>
        <dbReference type="Rhea" id="RHEA:42288"/>
        <dbReference type="Rhea" id="RHEA-COMP:9685"/>
        <dbReference type="Rhea" id="RHEA-COMP:9955"/>
        <dbReference type="ChEBI" id="CHEBI:15378"/>
        <dbReference type="ChEBI" id="CHEBI:16526"/>
        <dbReference type="ChEBI" id="CHEBI:57972"/>
        <dbReference type="ChEBI" id="CHEBI:64479"/>
        <dbReference type="ChEBI" id="CHEBI:78846"/>
        <dbReference type="ChEBI" id="CHEBI:149468"/>
        <dbReference type="EC" id="2.3.1.47"/>
    </reaction>
</comment>
<feature type="domain" description="Aminotransferase class I/classII large" evidence="9">
    <location>
        <begin position="44"/>
        <end position="394"/>
    </location>
</feature>
<comment type="pathway">
    <text evidence="2 8">Cofactor biosynthesis; biotin biosynthesis.</text>
</comment>
<name>A0ABU5ID26_9BURK</name>
<evidence type="ECO:0000256" key="7">
    <source>
        <dbReference type="ARBA" id="ARBA00047715"/>
    </source>
</evidence>
<dbReference type="InterPro" id="IPR050087">
    <property type="entry name" value="AON_synthase_class-II"/>
</dbReference>
<feature type="binding site" evidence="8">
    <location>
        <position position="140"/>
    </location>
    <ligand>
        <name>substrate</name>
    </ligand>
</feature>
<accession>A0ABU5ID26</accession>
<evidence type="ECO:0000256" key="4">
    <source>
        <dbReference type="ARBA" id="ARBA00022679"/>
    </source>
</evidence>
<dbReference type="EC" id="2.3.1.47" evidence="8"/>
<comment type="subunit">
    <text evidence="3 8">Homodimer.</text>
</comment>